<evidence type="ECO:0000256" key="1">
    <source>
        <dbReference type="SAM" id="MobiDB-lite"/>
    </source>
</evidence>
<feature type="compositionally biased region" description="Basic residues" evidence="1">
    <location>
        <begin position="50"/>
        <end position="61"/>
    </location>
</feature>
<protein>
    <submittedName>
        <fullName evidence="3">Mu transposase C-terminal domain-containing protein</fullName>
    </submittedName>
</protein>
<name>A0ABZ1TPM1_STRVG</name>
<accession>A0ABZ1TPM1</accession>
<evidence type="ECO:0000259" key="2">
    <source>
        <dbReference type="Pfam" id="PF09299"/>
    </source>
</evidence>
<keyword evidence="4" id="KW-1185">Reference proteome</keyword>
<dbReference type="RefSeq" id="WP_328965548.1">
    <property type="nucleotide sequence ID" value="NZ_CP108090.1"/>
</dbReference>
<sequence>MTKTATVSLHGNTYEVDPMLVGMKVELVFDPFDLTEIEVRTSGKSAGKAVPHRVGRHTHPKARPETPPESAPPTGIDYLKILDETHKANTAKGINYSSLMDDGRGPR</sequence>
<dbReference type="Pfam" id="PF09299">
    <property type="entry name" value="Mu-transpos_C"/>
    <property type="match status" value="1"/>
</dbReference>
<dbReference type="EMBL" id="CP108090">
    <property type="protein sequence ID" value="WUQ17326.1"/>
    <property type="molecule type" value="Genomic_DNA"/>
</dbReference>
<feature type="region of interest" description="Disordered" evidence="1">
    <location>
        <begin position="42"/>
        <end position="76"/>
    </location>
</feature>
<feature type="domain" description="Transposase-like Mu C-terminal" evidence="2">
    <location>
        <begin position="4"/>
        <end position="41"/>
    </location>
</feature>
<organism evidence="3 4">
    <name type="scientific">Streptomyces virginiae</name>
    <name type="common">Streptomyces cinnamonensis</name>
    <dbReference type="NCBI Taxonomy" id="1961"/>
    <lineage>
        <taxon>Bacteria</taxon>
        <taxon>Bacillati</taxon>
        <taxon>Actinomycetota</taxon>
        <taxon>Actinomycetes</taxon>
        <taxon>Kitasatosporales</taxon>
        <taxon>Streptomycetaceae</taxon>
        <taxon>Streptomyces</taxon>
    </lineage>
</organism>
<dbReference type="Proteomes" id="UP001432039">
    <property type="component" value="Chromosome"/>
</dbReference>
<proteinExistence type="predicted"/>
<reference evidence="3" key="1">
    <citation type="submission" date="2022-10" db="EMBL/GenBank/DDBJ databases">
        <title>The complete genomes of actinobacterial strains from the NBC collection.</title>
        <authorList>
            <person name="Joergensen T.S."/>
            <person name="Alvarez Arevalo M."/>
            <person name="Sterndorff E.B."/>
            <person name="Faurdal D."/>
            <person name="Vuksanovic O."/>
            <person name="Mourched A.-S."/>
            <person name="Charusanti P."/>
            <person name="Shaw S."/>
            <person name="Blin K."/>
            <person name="Weber T."/>
        </authorList>
    </citation>
    <scope>NUCLEOTIDE SEQUENCE</scope>
    <source>
        <strain evidence="3">NBC_00248</strain>
    </source>
</reference>
<gene>
    <name evidence="3" type="ORF">OG517_41405</name>
</gene>
<evidence type="ECO:0000313" key="4">
    <source>
        <dbReference type="Proteomes" id="UP001432039"/>
    </source>
</evidence>
<evidence type="ECO:0000313" key="3">
    <source>
        <dbReference type="EMBL" id="WUQ17326.1"/>
    </source>
</evidence>
<dbReference type="InterPro" id="IPR015378">
    <property type="entry name" value="Transposase-like_Mu_C"/>
</dbReference>